<dbReference type="InParanoid" id="A0A0P0WI58"/>
<dbReference type="STRING" id="39947.A0A0P0WI58"/>
<dbReference type="GO" id="GO:0005737">
    <property type="term" value="C:cytoplasm"/>
    <property type="evidence" value="ECO:0000318"/>
    <property type="project" value="GO_Central"/>
</dbReference>
<feature type="domain" description="SIAH-type" evidence="12">
    <location>
        <begin position="305"/>
        <end position="363"/>
    </location>
</feature>
<keyword evidence="6" id="KW-0479">Metal-binding</keyword>
<dbReference type="EC" id="2.3.2.27" evidence="4"/>
<feature type="compositionally biased region" description="Acidic residues" evidence="11">
    <location>
        <begin position="90"/>
        <end position="102"/>
    </location>
</feature>
<dbReference type="OMA" id="WPCTVET"/>
<evidence type="ECO:0000256" key="11">
    <source>
        <dbReference type="SAM" id="MobiDB-lite"/>
    </source>
</evidence>
<keyword evidence="7 10" id="KW-0863">Zinc-finger</keyword>
<dbReference type="InterPro" id="IPR052088">
    <property type="entry name" value="E3_ubiquitin-ligase_SINA"/>
</dbReference>
<dbReference type="InterPro" id="IPR049548">
    <property type="entry name" value="Sina-like_RING"/>
</dbReference>
<feature type="compositionally biased region" description="Acidic residues" evidence="11">
    <location>
        <begin position="64"/>
        <end position="83"/>
    </location>
</feature>
<evidence type="ECO:0000256" key="9">
    <source>
        <dbReference type="ARBA" id="ARBA00022833"/>
    </source>
</evidence>
<dbReference type="AlphaFoldDB" id="A0A0P0WI58"/>
<evidence type="ECO:0000256" key="8">
    <source>
        <dbReference type="ARBA" id="ARBA00022786"/>
    </source>
</evidence>
<reference evidence="13 14" key="2">
    <citation type="journal article" date="2013" name="Plant Cell Physiol.">
        <title>Rice Annotation Project Database (RAP-DB): an integrative and interactive database for rice genomics.</title>
        <authorList>
            <person name="Sakai H."/>
            <person name="Lee S.S."/>
            <person name="Tanaka T."/>
            <person name="Numa H."/>
            <person name="Kim J."/>
            <person name="Kawahara Y."/>
            <person name="Wakimoto H."/>
            <person name="Yang C.C."/>
            <person name="Iwamoto M."/>
            <person name="Abe T."/>
            <person name="Yamada Y."/>
            <person name="Muto A."/>
            <person name="Inokuchi H."/>
            <person name="Ikemura T."/>
            <person name="Matsumoto T."/>
            <person name="Sasaki T."/>
            <person name="Itoh T."/>
        </authorList>
    </citation>
    <scope>NUCLEOTIDE SEQUENCE [LARGE SCALE GENOMIC DNA]</scope>
    <source>
        <strain evidence="14">cv. Nipponbare</strain>
    </source>
</reference>
<dbReference type="Pfam" id="PF21362">
    <property type="entry name" value="Sina_RING"/>
    <property type="match status" value="1"/>
</dbReference>
<accession>A0A0P0WI58</accession>
<reference evidence="14" key="1">
    <citation type="journal article" date="2005" name="Nature">
        <title>The map-based sequence of the rice genome.</title>
        <authorList>
            <consortium name="International rice genome sequencing project (IRGSP)"/>
            <person name="Matsumoto T."/>
            <person name="Wu J."/>
            <person name="Kanamori H."/>
            <person name="Katayose Y."/>
            <person name="Fujisawa M."/>
            <person name="Namiki N."/>
            <person name="Mizuno H."/>
            <person name="Yamamoto K."/>
            <person name="Antonio B.A."/>
            <person name="Baba T."/>
            <person name="Sakata K."/>
            <person name="Nagamura Y."/>
            <person name="Aoki H."/>
            <person name="Arikawa K."/>
            <person name="Arita K."/>
            <person name="Bito T."/>
            <person name="Chiden Y."/>
            <person name="Fujitsuka N."/>
            <person name="Fukunaka R."/>
            <person name="Hamada M."/>
            <person name="Harada C."/>
            <person name="Hayashi A."/>
            <person name="Hijishita S."/>
            <person name="Honda M."/>
            <person name="Hosokawa S."/>
            <person name="Ichikawa Y."/>
            <person name="Idonuma A."/>
            <person name="Iijima M."/>
            <person name="Ikeda M."/>
            <person name="Ikeno M."/>
            <person name="Ito K."/>
            <person name="Ito S."/>
            <person name="Ito T."/>
            <person name="Ito Y."/>
            <person name="Ito Y."/>
            <person name="Iwabuchi A."/>
            <person name="Kamiya K."/>
            <person name="Karasawa W."/>
            <person name="Kurita K."/>
            <person name="Katagiri S."/>
            <person name="Kikuta A."/>
            <person name="Kobayashi H."/>
            <person name="Kobayashi N."/>
            <person name="Machita K."/>
            <person name="Maehara T."/>
            <person name="Masukawa M."/>
            <person name="Mizubayashi T."/>
            <person name="Mukai Y."/>
            <person name="Nagasaki H."/>
            <person name="Nagata Y."/>
            <person name="Naito S."/>
            <person name="Nakashima M."/>
            <person name="Nakama Y."/>
            <person name="Nakamichi Y."/>
            <person name="Nakamura M."/>
            <person name="Meguro A."/>
            <person name="Negishi M."/>
            <person name="Ohta I."/>
            <person name="Ohta T."/>
            <person name="Okamoto M."/>
            <person name="Ono N."/>
            <person name="Saji S."/>
            <person name="Sakaguchi M."/>
            <person name="Sakai K."/>
            <person name="Shibata M."/>
            <person name="Shimokawa T."/>
            <person name="Song J."/>
            <person name="Takazaki Y."/>
            <person name="Terasawa K."/>
            <person name="Tsugane M."/>
            <person name="Tsuji K."/>
            <person name="Ueda S."/>
            <person name="Waki K."/>
            <person name="Yamagata H."/>
            <person name="Yamamoto M."/>
            <person name="Yamamoto S."/>
            <person name="Yamane H."/>
            <person name="Yoshiki S."/>
            <person name="Yoshihara R."/>
            <person name="Yukawa K."/>
            <person name="Zhong H."/>
            <person name="Yano M."/>
            <person name="Yuan Q."/>
            <person name="Ouyang S."/>
            <person name="Liu J."/>
            <person name="Jones K.M."/>
            <person name="Gansberger K."/>
            <person name="Moffat K."/>
            <person name="Hill J."/>
            <person name="Bera J."/>
            <person name="Fadrosh D."/>
            <person name="Jin S."/>
            <person name="Johri S."/>
            <person name="Kim M."/>
            <person name="Overton L."/>
            <person name="Reardon M."/>
            <person name="Tsitrin T."/>
            <person name="Vuong H."/>
            <person name="Weaver B."/>
            <person name="Ciecko A."/>
            <person name="Tallon L."/>
            <person name="Jackson J."/>
            <person name="Pai G."/>
            <person name="Aken S.V."/>
            <person name="Utterback T."/>
            <person name="Reidmuller S."/>
            <person name="Feldblyum T."/>
            <person name="Hsiao J."/>
            <person name="Zismann V."/>
            <person name="Iobst S."/>
            <person name="de Vazeille A.R."/>
            <person name="Buell C.R."/>
            <person name="Ying K."/>
            <person name="Li Y."/>
            <person name="Lu T."/>
            <person name="Huang Y."/>
            <person name="Zhao Q."/>
            <person name="Feng Q."/>
            <person name="Zhang L."/>
            <person name="Zhu J."/>
            <person name="Weng Q."/>
            <person name="Mu J."/>
            <person name="Lu Y."/>
            <person name="Fan D."/>
            <person name="Liu Y."/>
            <person name="Guan J."/>
            <person name="Zhang Y."/>
            <person name="Yu S."/>
            <person name="Liu X."/>
            <person name="Zhang Y."/>
            <person name="Hong G."/>
            <person name="Han B."/>
            <person name="Choisne N."/>
            <person name="Demange N."/>
            <person name="Orjeda G."/>
            <person name="Samain S."/>
            <person name="Cattolico L."/>
            <person name="Pelletier E."/>
            <person name="Couloux A."/>
            <person name="Segurens B."/>
            <person name="Wincker P."/>
            <person name="D'Hont A."/>
            <person name="Scarpelli C."/>
            <person name="Weissenbach J."/>
            <person name="Salanoubat M."/>
            <person name="Quetier F."/>
            <person name="Yu Y."/>
            <person name="Kim H.R."/>
            <person name="Rambo T."/>
            <person name="Currie J."/>
            <person name="Collura K."/>
            <person name="Luo M."/>
            <person name="Yang T."/>
            <person name="Ammiraju J.S.S."/>
            <person name="Engler F."/>
            <person name="Soderlund C."/>
            <person name="Wing R.A."/>
            <person name="Palmer L.E."/>
            <person name="de la Bastide M."/>
            <person name="Spiegel L."/>
            <person name="Nascimento L."/>
            <person name="Zutavern T."/>
            <person name="O'Shaughnessy A."/>
            <person name="Dike S."/>
            <person name="Dedhia N."/>
            <person name="Preston R."/>
            <person name="Balija V."/>
            <person name="McCombie W.R."/>
            <person name="Chow T."/>
            <person name="Chen H."/>
            <person name="Chung M."/>
            <person name="Chen C."/>
            <person name="Shaw J."/>
            <person name="Wu H."/>
            <person name="Hsiao K."/>
            <person name="Chao Y."/>
            <person name="Chu M."/>
            <person name="Cheng C."/>
            <person name="Hour A."/>
            <person name="Lee P."/>
            <person name="Lin S."/>
            <person name="Lin Y."/>
            <person name="Liou J."/>
            <person name="Liu S."/>
            <person name="Hsing Y."/>
            <person name="Raghuvanshi S."/>
            <person name="Mohanty A."/>
            <person name="Bharti A.K."/>
            <person name="Gaur A."/>
            <person name="Gupta V."/>
            <person name="Kumar D."/>
            <person name="Ravi V."/>
            <person name="Vij S."/>
            <person name="Kapur A."/>
            <person name="Khurana P."/>
            <person name="Khurana P."/>
            <person name="Khurana J.P."/>
            <person name="Tyagi A.K."/>
            <person name="Gaikwad K."/>
            <person name="Singh A."/>
            <person name="Dalal V."/>
            <person name="Srivastava S."/>
            <person name="Dixit A."/>
            <person name="Pal A.K."/>
            <person name="Ghazi I.A."/>
            <person name="Yadav M."/>
            <person name="Pandit A."/>
            <person name="Bhargava A."/>
            <person name="Sureshbabu K."/>
            <person name="Batra K."/>
            <person name="Sharma T.R."/>
            <person name="Mohapatra T."/>
            <person name="Singh N.K."/>
            <person name="Messing J."/>
            <person name="Nelson A.B."/>
            <person name="Fuks G."/>
            <person name="Kavchok S."/>
            <person name="Keizer G."/>
            <person name="Linton E."/>
            <person name="Llaca V."/>
            <person name="Song R."/>
            <person name="Tanyolac B."/>
            <person name="Young S."/>
            <person name="Ho-Il K."/>
            <person name="Hahn J.H."/>
            <person name="Sangsakoo G."/>
            <person name="Vanavichit A."/>
            <person name="de Mattos Luiz.A.T."/>
            <person name="Zimmer P.D."/>
            <person name="Malone G."/>
            <person name="Dellagostin O."/>
            <person name="de Oliveira A.C."/>
            <person name="Bevan M."/>
            <person name="Bancroft I."/>
            <person name="Minx P."/>
            <person name="Cordum H."/>
            <person name="Wilson R."/>
            <person name="Cheng Z."/>
            <person name="Jin W."/>
            <person name="Jiang J."/>
            <person name="Leong S.A."/>
            <person name="Iwama H."/>
            <person name="Gojobori T."/>
            <person name="Itoh T."/>
            <person name="Niimura Y."/>
            <person name="Fujii Y."/>
            <person name="Habara T."/>
            <person name="Sakai H."/>
            <person name="Sato Y."/>
            <person name="Wilson G."/>
            <person name="Kumar K."/>
            <person name="McCouch S."/>
            <person name="Juretic N."/>
            <person name="Hoen D."/>
            <person name="Wright S."/>
            <person name="Bruskiewich R."/>
            <person name="Bureau T."/>
            <person name="Miyao A."/>
            <person name="Hirochika H."/>
            <person name="Nishikawa T."/>
            <person name="Kadowaki K."/>
            <person name="Sugiura M."/>
            <person name="Burr B."/>
            <person name="Sasaki T."/>
        </authorList>
    </citation>
    <scope>NUCLEOTIDE SEQUENCE [LARGE SCALE GENOMIC DNA]</scope>
    <source>
        <strain evidence="14">cv. Nipponbare</strain>
    </source>
</reference>
<dbReference type="PANTHER" id="PTHR10315:SF162">
    <property type="entry name" value="RING-TYPE E3 UBIQUITIN TRANSFERASE"/>
    <property type="match status" value="1"/>
</dbReference>
<evidence type="ECO:0000259" key="12">
    <source>
        <dbReference type="PROSITE" id="PS51081"/>
    </source>
</evidence>
<sequence>MRLARILPMAASSSSSKRRAMGMAASDQGDTSAHAMKKPRVRVAPDSSASEDDTDEDHGHDEGDGGEEEEEEEEPDGDGEEESQSYQDPLESDGDGVDEEASAGDMAASEPAAPSTRAAVAGVTVEDADALECGVCFLLLRPPIFQCEVGHVVCAPCRDTLAPAGRCYVCRVAVAGGEYRRCYALERLVDAIRVACPHAAHGCAARPAYHDVEAHRLACPHGPCHCPGERCGFVGSTAALLDHFAATHNWPCTTNVRAREVFDVRLHDGFNFLVLAPAGRCHVCRVAVAGGEYRRCYALERLVDAIRVACPHAAHGCGATPAYHALDAHRRACPHAPCHCPGERCGFVGSTVALQDHIAATHSWPCTTNVRAGETVSVHLRDGLAFLRVHHHRRRGSATYSDHLIMLNVTREPYGRAVSVLCIRPHAAAEHQVSPPPPPAMQCELLLVSRFGYDGDGGHCRSHYQKSEFLIGCSDLADGLPDREQSFQFMVPRCVVGDDDEGGIQIHVRIIVIN</sequence>
<dbReference type="GO" id="GO:0008270">
    <property type="term" value="F:zinc ion binding"/>
    <property type="evidence" value="ECO:0007669"/>
    <property type="project" value="UniProtKB-KW"/>
</dbReference>
<dbReference type="CDD" id="cd16571">
    <property type="entry name" value="RING-HC_SIAHs"/>
    <property type="match status" value="1"/>
</dbReference>
<evidence type="ECO:0000256" key="3">
    <source>
        <dbReference type="ARBA" id="ARBA00009119"/>
    </source>
</evidence>
<evidence type="ECO:0000256" key="10">
    <source>
        <dbReference type="PROSITE-ProRule" id="PRU00455"/>
    </source>
</evidence>
<dbReference type="EMBL" id="AP014961">
    <property type="protein sequence ID" value="BAS92326.1"/>
    <property type="molecule type" value="Genomic_DNA"/>
</dbReference>
<evidence type="ECO:0000313" key="13">
    <source>
        <dbReference type="EMBL" id="BAS92326.1"/>
    </source>
</evidence>
<evidence type="ECO:0000256" key="1">
    <source>
        <dbReference type="ARBA" id="ARBA00000900"/>
    </source>
</evidence>
<feature type="compositionally biased region" description="Low complexity" evidence="11">
    <location>
        <begin position="9"/>
        <end position="26"/>
    </location>
</feature>
<gene>
    <name evidence="13" type="ordered locus">Os05g0152600</name>
    <name evidence="13" type="ORF">OSNPB_050152600</name>
</gene>
<feature type="region of interest" description="Disordered" evidence="11">
    <location>
        <begin position="1"/>
        <end position="114"/>
    </location>
</feature>
<proteinExistence type="inferred from homology"/>
<dbReference type="PROSITE" id="PS51081">
    <property type="entry name" value="ZF_SIAH"/>
    <property type="match status" value="2"/>
</dbReference>
<dbReference type="InterPro" id="IPR013083">
    <property type="entry name" value="Znf_RING/FYVE/PHD"/>
</dbReference>
<comment type="catalytic activity">
    <reaction evidence="1">
        <text>S-ubiquitinyl-[E2 ubiquitin-conjugating enzyme]-L-cysteine + [acceptor protein]-L-lysine = [E2 ubiquitin-conjugating enzyme]-L-cysteine + N(6)-ubiquitinyl-[acceptor protein]-L-lysine.</text>
        <dbReference type="EC" id="2.3.2.27"/>
    </reaction>
</comment>
<keyword evidence="8" id="KW-0833">Ubl conjugation pathway</keyword>
<dbReference type="SUPFAM" id="SSF49599">
    <property type="entry name" value="TRAF domain-like"/>
    <property type="match status" value="2"/>
</dbReference>
<dbReference type="eggNOG" id="KOG3002">
    <property type="taxonomic scope" value="Eukaryota"/>
</dbReference>
<keyword evidence="9" id="KW-0862">Zinc</keyword>
<dbReference type="UniPathway" id="UPA00143"/>
<feature type="domain" description="SIAH-type" evidence="12">
    <location>
        <begin position="191"/>
        <end position="249"/>
    </location>
</feature>
<dbReference type="Proteomes" id="UP000059680">
    <property type="component" value="Chromosome 5"/>
</dbReference>
<evidence type="ECO:0000256" key="7">
    <source>
        <dbReference type="ARBA" id="ARBA00022771"/>
    </source>
</evidence>
<name>A0A0P0WI58_ORYSJ</name>
<evidence type="ECO:0000256" key="4">
    <source>
        <dbReference type="ARBA" id="ARBA00012483"/>
    </source>
</evidence>
<keyword evidence="5" id="KW-0808">Transferase</keyword>
<reference evidence="13 14" key="3">
    <citation type="journal article" date="2013" name="Rice">
        <title>Improvement of the Oryza sativa Nipponbare reference genome using next generation sequence and optical map data.</title>
        <authorList>
            <person name="Kawahara Y."/>
            <person name="de la Bastide M."/>
            <person name="Hamilton J.P."/>
            <person name="Kanamori H."/>
            <person name="McCombie W.R."/>
            <person name="Ouyang S."/>
            <person name="Schwartz D.C."/>
            <person name="Tanaka T."/>
            <person name="Wu J."/>
            <person name="Zhou S."/>
            <person name="Childs K.L."/>
            <person name="Davidson R.M."/>
            <person name="Lin H."/>
            <person name="Quesada-Ocampo L."/>
            <person name="Vaillancourt B."/>
            <person name="Sakai H."/>
            <person name="Lee S.S."/>
            <person name="Kim J."/>
            <person name="Numa H."/>
            <person name="Itoh T."/>
            <person name="Buell C.R."/>
            <person name="Matsumoto T."/>
        </authorList>
    </citation>
    <scope>NUCLEOTIDE SEQUENCE [LARGE SCALE GENOMIC DNA]</scope>
    <source>
        <strain evidence="14">cv. Nipponbare</strain>
    </source>
</reference>
<comment type="pathway">
    <text evidence="2">Protein modification; protein ubiquitination.</text>
</comment>
<evidence type="ECO:0000256" key="6">
    <source>
        <dbReference type="ARBA" id="ARBA00022723"/>
    </source>
</evidence>
<protein>
    <recommendedName>
        <fullName evidence="4">RING-type E3 ubiquitin transferase</fullName>
        <ecNumber evidence="4">2.3.2.27</ecNumber>
    </recommendedName>
</protein>
<evidence type="ECO:0000256" key="5">
    <source>
        <dbReference type="ARBA" id="ARBA00022679"/>
    </source>
</evidence>
<organism evidence="13 14">
    <name type="scientific">Oryza sativa subsp. japonica</name>
    <name type="common">Rice</name>
    <dbReference type="NCBI Taxonomy" id="39947"/>
    <lineage>
        <taxon>Eukaryota</taxon>
        <taxon>Viridiplantae</taxon>
        <taxon>Streptophyta</taxon>
        <taxon>Embryophyta</taxon>
        <taxon>Tracheophyta</taxon>
        <taxon>Spermatophyta</taxon>
        <taxon>Magnoliopsida</taxon>
        <taxon>Liliopsida</taxon>
        <taxon>Poales</taxon>
        <taxon>Poaceae</taxon>
        <taxon>BOP clade</taxon>
        <taxon>Oryzoideae</taxon>
        <taxon>Oryzeae</taxon>
        <taxon>Oryzinae</taxon>
        <taxon>Oryza</taxon>
        <taxon>Oryza sativa</taxon>
    </lineage>
</organism>
<dbReference type="PaxDb" id="39947-A0A0P0WI58"/>
<comment type="similarity">
    <text evidence="3">Belongs to the SINA (Seven in absentia) family.</text>
</comment>
<dbReference type="Gene3D" id="3.30.40.10">
    <property type="entry name" value="Zinc/RING finger domain, C3HC4 (zinc finger)"/>
    <property type="match status" value="3"/>
</dbReference>
<dbReference type="FunCoup" id="A0A0P0WI58">
    <property type="interactions" value="33"/>
</dbReference>
<keyword evidence="14" id="KW-1185">Reference proteome</keyword>
<dbReference type="GO" id="GO:0061630">
    <property type="term" value="F:ubiquitin protein ligase activity"/>
    <property type="evidence" value="ECO:0000318"/>
    <property type="project" value="GO_Central"/>
</dbReference>
<dbReference type="PANTHER" id="PTHR10315">
    <property type="entry name" value="E3 UBIQUITIN PROTEIN LIGASE SIAH"/>
    <property type="match status" value="1"/>
</dbReference>
<evidence type="ECO:0000313" key="14">
    <source>
        <dbReference type="Proteomes" id="UP000059680"/>
    </source>
</evidence>
<dbReference type="InterPro" id="IPR013010">
    <property type="entry name" value="Znf_SIAH"/>
</dbReference>
<dbReference type="GO" id="GO:0016567">
    <property type="term" value="P:protein ubiquitination"/>
    <property type="evidence" value="ECO:0007669"/>
    <property type="project" value="UniProtKB-UniPathway"/>
</dbReference>
<evidence type="ECO:0000256" key="2">
    <source>
        <dbReference type="ARBA" id="ARBA00004906"/>
    </source>
</evidence>
<dbReference type="Gramene" id="Os05t0152600-00">
    <property type="protein sequence ID" value="Os05t0152600-00"/>
    <property type="gene ID" value="Os05g0152600"/>
</dbReference>